<gene>
    <name evidence="1" type="ORF">RSP_7541</name>
</gene>
<dbReference type="AlphaFoldDB" id="U5NMC4"/>
<dbReference type="STRING" id="272943.RSP_7541"/>
<dbReference type="Proteomes" id="UP000002703">
    <property type="component" value="Chromosome 1"/>
</dbReference>
<protein>
    <submittedName>
        <fullName evidence="1">Uncharacterized protein</fullName>
    </submittedName>
</protein>
<dbReference type="EMBL" id="CP000143">
    <property type="protein sequence ID" value="AGY32417.1"/>
    <property type="molecule type" value="Genomic_DNA"/>
</dbReference>
<dbReference type="GeneID" id="17312360"/>
<accession>U5NMC4</accession>
<dbReference type="EnsemblBacteria" id="AGY32417">
    <property type="protein sequence ID" value="AGY32417"/>
    <property type="gene ID" value="RSP_7541"/>
</dbReference>
<name>U5NMC4_CERS4</name>
<sequence>MLDHQKINAKCGTNYTAAQVSKAIDCPVSIKGIADRIMTDHAGSIRFDTMHKAFFIYAHGEWRKIEDIVIRSLIRSEIDNLQKEIRILTNAQIAGILPNFDPTPSIKKILTFQQNADDALRNKIFEALRIRSASMRVRGVSNEISDQVYDATR</sequence>
<dbReference type="RefSeq" id="WP_023003653.1">
    <property type="nucleotide sequence ID" value="NC_007493.2"/>
</dbReference>
<evidence type="ECO:0000313" key="2">
    <source>
        <dbReference type="Proteomes" id="UP000002703"/>
    </source>
</evidence>
<dbReference type="KEGG" id="rsp:RSP_7541"/>
<keyword evidence="2" id="KW-1185">Reference proteome</keyword>
<evidence type="ECO:0000313" key="1">
    <source>
        <dbReference type="EMBL" id="AGY32417.1"/>
    </source>
</evidence>
<proteinExistence type="predicted"/>
<organism evidence="1 2">
    <name type="scientific">Cereibacter sphaeroides (strain ATCC 17023 / DSM 158 / JCM 6121 / CCUG 31486 / LMG 2827 / NBRC 12203 / NCIMB 8253 / ATH 2.4.1.)</name>
    <name type="common">Rhodobacter sphaeroides</name>
    <dbReference type="NCBI Taxonomy" id="272943"/>
    <lineage>
        <taxon>Bacteria</taxon>
        <taxon>Pseudomonadati</taxon>
        <taxon>Pseudomonadota</taxon>
        <taxon>Alphaproteobacteria</taxon>
        <taxon>Rhodobacterales</taxon>
        <taxon>Paracoccaceae</taxon>
        <taxon>Cereibacter</taxon>
    </lineage>
</organism>
<reference evidence="2" key="1">
    <citation type="submission" date="2005-09" db="EMBL/GenBank/DDBJ databases">
        <title>Complete sequence of chromosome 1 of Rhodobacter sphaeroides 2.4.1.</title>
        <authorList>
            <person name="Copeland A."/>
            <person name="Lucas S."/>
            <person name="Lapidus A."/>
            <person name="Barry K."/>
            <person name="Detter J.C."/>
            <person name="Glavina T."/>
            <person name="Hammon N."/>
            <person name="Israni S."/>
            <person name="Pitluck S."/>
            <person name="Richardson P."/>
            <person name="Mackenzie C."/>
            <person name="Choudhary M."/>
            <person name="Larimer F."/>
            <person name="Hauser L.J."/>
            <person name="Land M."/>
            <person name="Donohue T.J."/>
            <person name="Kaplan S."/>
        </authorList>
    </citation>
    <scope>NUCLEOTIDE SEQUENCE [LARGE SCALE GENOMIC DNA]</scope>
    <source>
        <strain evidence="2">ATCC 17023 / DSM 158 / JCM 6121 / CCUG 31486 / LMG 2827 / NBRC 12203 / NCIMB 8253 / ATH 2.4.1.</strain>
    </source>
</reference>